<dbReference type="SUPFAM" id="SSF46689">
    <property type="entry name" value="Homeodomain-like"/>
    <property type="match status" value="1"/>
</dbReference>
<dbReference type="InterPro" id="IPR050624">
    <property type="entry name" value="HTH-type_Tx_Regulator"/>
</dbReference>
<dbReference type="Pfam" id="PF00440">
    <property type="entry name" value="TetR_N"/>
    <property type="match status" value="1"/>
</dbReference>
<gene>
    <name evidence="4" type="ORF">FHX40_3098</name>
</gene>
<dbReference type="Proteomes" id="UP000319213">
    <property type="component" value="Unassembled WGS sequence"/>
</dbReference>
<dbReference type="Gene3D" id="1.10.357.10">
    <property type="entry name" value="Tetracycline Repressor, domain 2"/>
    <property type="match status" value="1"/>
</dbReference>
<feature type="domain" description="HTH tetR-type" evidence="3">
    <location>
        <begin position="8"/>
        <end position="68"/>
    </location>
</feature>
<protein>
    <submittedName>
        <fullName evidence="4">TetR family transcriptional regulator</fullName>
    </submittedName>
</protein>
<dbReference type="PROSITE" id="PS50977">
    <property type="entry name" value="HTH_TETR_2"/>
    <property type="match status" value="1"/>
</dbReference>
<dbReference type="PROSITE" id="PS01081">
    <property type="entry name" value="HTH_TETR_1"/>
    <property type="match status" value="1"/>
</dbReference>
<evidence type="ECO:0000256" key="1">
    <source>
        <dbReference type="ARBA" id="ARBA00023125"/>
    </source>
</evidence>
<dbReference type="InterPro" id="IPR039532">
    <property type="entry name" value="TetR_C_Firmicutes"/>
</dbReference>
<sequence length="204" mass="23293">MSHSLQAARTRRLIRQAFVELVDEKGFTEVTVSDIAARAMVNRATFYRHFRDKYHVAEQIFAEIAAEIPLDADPAAQDPTDRVRSWTRFFERFATHAKLFRPLLGRRGDPAFTAHLRELCVQVARRRLGTARRTCPLAGRTPSGIPEDLVLFLAANHIVATLSWWLEDGRHHTPEQMATTVVQFFSQGYFRALGLHDLPLGDRK</sequence>
<dbReference type="PANTHER" id="PTHR43479">
    <property type="entry name" value="ACREF/ENVCD OPERON REPRESSOR-RELATED"/>
    <property type="match status" value="1"/>
</dbReference>
<comment type="caution">
    <text evidence="4">The sequence shown here is derived from an EMBL/GenBank/DDBJ whole genome shotgun (WGS) entry which is preliminary data.</text>
</comment>
<dbReference type="Pfam" id="PF14278">
    <property type="entry name" value="TetR_C_8"/>
    <property type="match status" value="1"/>
</dbReference>
<dbReference type="InterPro" id="IPR009057">
    <property type="entry name" value="Homeodomain-like_sf"/>
</dbReference>
<dbReference type="InterPro" id="IPR001647">
    <property type="entry name" value="HTH_TetR"/>
</dbReference>
<dbReference type="EMBL" id="VFPQ01000001">
    <property type="protein sequence ID" value="TQM76364.1"/>
    <property type="molecule type" value="Genomic_DNA"/>
</dbReference>
<organism evidence="4 5">
    <name type="scientific">Thermopolyspora flexuosa</name>
    <dbReference type="NCBI Taxonomy" id="103836"/>
    <lineage>
        <taxon>Bacteria</taxon>
        <taxon>Bacillati</taxon>
        <taxon>Actinomycetota</taxon>
        <taxon>Actinomycetes</taxon>
        <taxon>Streptosporangiales</taxon>
        <taxon>Streptosporangiaceae</taxon>
        <taxon>Thermopolyspora</taxon>
    </lineage>
</organism>
<evidence type="ECO:0000256" key="2">
    <source>
        <dbReference type="PROSITE-ProRule" id="PRU00335"/>
    </source>
</evidence>
<evidence type="ECO:0000313" key="4">
    <source>
        <dbReference type="EMBL" id="TQM76364.1"/>
    </source>
</evidence>
<reference evidence="4 5" key="1">
    <citation type="submission" date="2019-06" db="EMBL/GenBank/DDBJ databases">
        <title>Sequencing the genomes of 1000 actinobacteria strains.</title>
        <authorList>
            <person name="Klenk H.-P."/>
        </authorList>
    </citation>
    <scope>NUCLEOTIDE SEQUENCE [LARGE SCALE GENOMIC DNA]</scope>
    <source>
        <strain evidence="4 5">DSM 43186</strain>
    </source>
</reference>
<dbReference type="AlphaFoldDB" id="A0A543J0L5"/>
<dbReference type="InterPro" id="IPR023772">
    <property type="entry name" value="DNA-bd_HTH_TetR-type_CS"/>
</dbReference>
<evidence type="ECO:0000313" key="5">
    <source>
        <dbReference type="Proteomes" id="UP000319213"/>
    </source>
</evidence>
<proteinExistence type="predicted"/>
<dbReference type="GO" id="GO:0003677">
    <property type="term" value="F:DNA binding"/>
    <property type="evidence" value="ECO:0007669"/>
    <property type="project" value="UniProtKB-UniRule"/>
</dbReference>
<dbReference type="PRINTS" id="PR00455">
    <property type="entry name" value="HTHTETR"/>
</dbReference>
<feature type="DNA-binding region" description="H-T-H motif" evidence="2">
    <location>
        <begin position="31"/>
        <end position="50"/>
    </location>
</feature>
<name>A0A543J0L5_9ACTN</name>
<evidence type="ECO:0000259" key="3">
    <source>
        <dbReference type="PROSITE" id="PS50977"/>
    </source>
</evidence>
<keyword evidence="1 2" id="KW-0238">DNA-binding</keyword>
<dbReference type="RefSeq" id="WP_170198847.1">
    <property type="nucleotide sequence ID" value="NZ_BMPV01000001.1"/>
</dbReference>
<accession>A0A543J0L5</accession>
<keyword evidence="5" id="KW-1185">Reference proteome</keyword>
<dbReference type="PANTHER" id="PTHR43479:SF7">
    <property type="entry name" value="TETR-FAMILY TRANSCRIPTIONAL REGULATOR"/>
    <property type="match status" value="1"/>
</dbReference>